<dbReference type="InterPro" id="IPR030456">
    <property type="entry name" value="TF_fork_head_CS_2"/>
</dbReference>
<dbReference type="Pfam" id="PF00412">
    <property type="entry name" value="LIM"/>
    <property type="match status" value="3"/>
</dbReference>
<feature type="transmembrane region" description="Helical" evidence="25">
    <location>
        <begin position="124"/>
        <end position="141"/>
    </location>
</feature>
<dbReference type="PROSITE" id="PS00658">
    <property type="entry name" value="FORK_HEAD_2"/>
    <property type="match status" value="1"/>
</dbReference>
<evidence type="ECO:0000256" key="14">
    <source>
        <dbReference type="ARBA" id="ARBA00023015"/>
    </source>
</evidence>
<name>A0A7R8D3D2_LEPSM</name>
<evidence type="ECO:0000256" key="18">
    <source>
        <dbReference type="ARBA" id="ARBA00023163"/>
    </source>
</evidence>
<keyword evidence="26" id="KW-0012">Acyltransferase</keyword>
<protein>
    <recommendedName>
        <fullName evidence="21">Zyxin</fullName>
    </recommendedName>
</protein>
<feature type="transmembrane region" description="Helical" evidence="25">
    <location>
        <begin position="94"/>
        <end position="112"/>
    </location>
</feature>
<keyword evidence="7 25" id="KW-0812">Transmembrane</keyword>
<dbReference type="Gene3D" id="2.60.200.20">
    <property type="match status" value="1"/>
</dbReference>
<evidence type="ECO:0000256" key="16">
    <source>
        <dbReference type="ARBA" id="ARBA00023125"/>
    </source>
</evidence>
<feature type="region of interest" description="Disordered" evidence="24">
    <location>
        <begin position="487"/>
        <end position="513"/>
    </location>
</feature>
<dbReference type="PROSITE" id="PS50039">
    <property type="entry name" value="FORK_HEAD_3"/>
    <property type="match status" value="1"/>
</dbReference>
<comment type="similarity">
    <text evidence="5">Belongs to the zyxin/ajuba family.</text>
</comment>
<evidence type="ECO:0000256" key="12">
    <source>
        <dbReference type="ARBA" id="ARBA00022949"/>
    </source>
</evidence>
<dbReference type="GO" id="GO:0046872">
    <property type="term" value="F:metal ion binding"/>
    <property type="evidence" value="ECO:0007669"/>
    <property type="project" value="UniProtKB-KW"/>
</dbReference>
<keyword evidence="9" id="KW-0677">Repeat</keyword>
<proteinExistence type="inferred from homology"/>
<keyword evidence="6" id="KW-0963">Cytoplasm</keyword>
<evidence type="ECO:0000256" key="23">
    <source>
        <dbReference type="PROSITE-ProRule" id="PRU00125"/>
    </source>
</evidence>
<keyword evidence="11" id="KW-0130">Cell adhesion</keyword>
<keyword evidence="17 25" id="KW-0472">Membrane</keyword>
<dbReference type="SMART" id="SM00339">
    <property type="entry name" value="FH"/>
    <property type="match status" value="1"/>
</dbReference>
<keyword evidence="8 23" id="KW-0479">Metal-binding</keyword>
<evidence type="ECO:0000256" key="20">
    <source>
        <dbReference type="ARBA" id="ARBA00023242"/>
    </source>
</evidence>
<keyword evidence="18" id="KW-0804">Transcription</keyword>
<evidence type="ECO:0000256" key="10">
    <source>
        <dbReference type="ARBA" id="ARBA00022833"/>
    </source>
</evidence>
<dbReference type="InterPro" id="IPR036388">
    <property type="entry name" value="WH-like_DNA-bd_sf"/>
</dbReference>
<feature type="DNA-binding region" description="Fork-head" evidence="22">
    <location>
        <begin position="1048"/>
        <end position="1143"/>
    </location>
</feature>
<dbReference type="FunFam" id="2.10.110.10:FF:000027">
    <property type="entry name" value="lipoma-preferred partner isoform X1"/>
    <property type="match status" value="1"/>
</dbReference>
<dbReference type="InterPro" id="IPR018122">
    <property type="entry name" value="TF_fork_head_CS_1"/>
</dbReference>
<feature type="region of interest" description="Disordered" evidence="24">
    <location>
        <begin position="553"/>
        <end position="582"/>
    </location>
</feature>
<dbReference type="Pfam" id="PF01529">
    <property type="entry name" value="DHHC"/>
    <property type="match status" value="1"/>
</dbReference>
<evidence type="ECO:0000256" key="19">
    <source>
        <dbReference type="ARBA" id="ARBA00023212"/>
    </source>
</evidence>
<keyword evidence="27" id="KW-1185">Reference proteome</keyword>
<feature type="region of interest" description="Disordered" evidence="24">
    <location>
        <begin position="363"/>
        <end position="397"/>
    </location>
</feature>
<evidence type="ECO:0000256" key="25">
    <source>
        <dbReference type="SAM" id="Phobius"/>
    </source>
</evidence>
<dbReference type="PANTHER" id="PTHR45881">
    <property type="entry name" value="CHECKPOINT SUPPRESSOR 1-LIKE, ISOFORM A-RELATED"/>
    <property type="match status" value="1"/>
</dbReference>
<dbReference type="CDD" id="cd09357">
    <property type="entry name" value="LIM3_Zyxin_like"/>
    <property type="match status" value="1"/>
</dbReference>
<dbReference type="Pfam" id="PF00498">
    <property type="entry name" value="FHA"/>
    <property type="match status" value="1"/>
</dbReference>
<dbReference type="CDD" id="cd22688">
    <property type="entry name" value="FHA_FOXK"/>
    <property type="match status" value="1"/>
</dbReference>
<keyword evidence="20 22" id="KW-0539">Nucleus</keyword>
<dbReference type="GO" id="GO:0007155">
    <property type="term" value="P:cell adhesion"/>
    <property type="evidence" value="ECO:0007669"/>
    <property type="project" value="UniProtKB-KW"/>
</dbReference>
<feature type="compositionally biased region" description="Polar residues" evidence="24">
    <location>
        <begin position="1014"/>
        <end position="1044"/>
    </location>
</feature>
<dbReference type="InterPro" id="IPR036390">
    <property type="entry name" value="WH_DNA-bd_sf"/>
</dbReference>
<dbReference type="GO" id="GO:0000978">
    <property type="term" value="F:RNA polymerase II cis-regulatory region sequence-specific DNA binding"/>
    <property type="evidence" value="ECO:0007669"/>
    <property type="project" value="TreeGrafter"/>
</dbReference>
<dbReference type="CDD" id="cd20054">
    <property type="entry name" value="FH_FOXK1"/>
    <property type="match status" value="1"/>
</dbReference>
<dbReference type="InterPro" id="IPR001781">
    <property type="entry name" value="Znf_LIM"/>
</dbReference>
<dbReference type="InterPro" id="IPR000253">
    <property type="entry name" value="FHA_dom"/>
</dbReference>
<organism evidence="26 27">
    <name type="scientific">Lepeophtheirus salmonis</name>
    <name type="common">Salmon louse</name>
    <name type="synonym">Caligus salmonis</name>
    <dbReference type="NCBI Taxonomy" id="72036"/>
    <lineage>
        <taxon>Eukaryota</taxon>
        <taxon>Metazoa</taxon>
        <taxon>Ecdysozoa</taxon>
        <taxon>Arthropoda</taxon>
        <taxon>Crustacea</taxon>
        <taxon>Multicrustacea</taxon>
        <taxon>Hexanauplia</taxon>
        <taxon>Copepoda</taxon>
        <taxon>Siphonostomatoida</taxon>
        <taxon>Caligidae</taxon>
        <taxon>Lepeophtheirus</taxon>
    </lineage>
</organism>
<dbReference type="GO" id="GO:0016409">
    <property type="term" value="F:palmitoyltransferase activity"/>
    <property type="evidence" value="ECO:0007669"/>
    <property type="project" value="InterPro"/>
</dbReference>
<evidence type="ECO:0000256" key="15">
    <source>
        <dbReference type="ARBA" id="ARBA00023038"/>
    </source>
</evidence>
<feature type="region of interest" description="Disordered" evidence="24">
    <location>
        <begin position="1153"/>
        <end position="1199"/>
    </location>
</feature>
<evidence type="ECO:0000256" key="17">
    <source>
        <dbReference type="ARBA" id="ARBA00023136"/>
    </source>
</evidence>
<evidence type="ECO:0000313" key="27">
    <source>
        <dbReference type="Proteomes" id="UP000675881"/>
    </source>
</evidence>
<dbReference type="PANTHER" id="PTHR45881:SF7">
    <property type="entry name" value="CHECKPOINT SUPPRESSOR 1-LIKE, ISOFORM A-RELATED"/>
    <property type="match status" value="1"/>
</dbReference>
<keyword evidence="13 25" id="KW-1133">Transmembrane helix</keyword>
<evidence type="ECO:0000256" key="2">
    <source>
        <dbReference type="ARBA" id="ARBA00004141"/>
    </source>
</evidence>
<dbReference type="PROSITE" id="PS50216">
    <property type="entry name" value="DHHC"/>
    <property type="match status" value="1"/>
</dbReference>
<evidence type="ECO:0000256" key="8">
    <source>
        <dbReference type="ARBA" id="ARBA00022723"/>
    </source>
</evidence>
<feature type="region of interest" description="Disordered" evidence="24">
    <location>
        <begin position="1014"/>
        <end position="1049"/>
    </location>
</feature>
<dbReference type="PROSITE" id="PS50006">
    <property type="entry name" value="FHA_DOMAIN"/>
    <property type="match status" value="1"/>
</dbReference>
<dbReference type="InterPro" id="IPR001766">
    <property type="entry name" value="Fork_head_dom"/>
</dbReference>
<dbReference type="CDD" id="cd09354">
    <property type="entry name" value="LIM2_LPP"/>
    <property type="match status" value="1"/>
</dbReference>
<evidence type="ECO:0000256" key="22">
    <source>
        <dbReference type="PROSITE-ProRule" id="PRU00089"/>
    </source>
</evidence>
<dbReference type="GO" id="GO:0000981">
    <property type="term" value="F:DNA-binding transcription factor activity, RNA polymerase II-specific"/>
    <property type="evidence" value="ECO:0007669"/>
    <property type="project" value="TreeGrafter"/>
</dbReference>
<evidence type="ECO:0000256" key="6">
    <source>
        <dbReference type="ARBA" id="ARBA00022490"/>
    </source>
</evidence>
<dbReference type="EMBL" id="HG994585">
    <property type="protein sequence ID" value="CAF2965669.1"/>
    <property type="molecule type" value="Genomic_DNA"/>
</dbReference>
<dbReference type="SUPFAM" id="SSF57716">
    <property type="entry name" value="Glucocorticoid receptor-like (DNA-binding domain)"/>
    <property type="match status" value="3"/>
</dbReference>
<dbReference type="Gene3D" id="2.10.110.10">
    <property type="entry name" value="Cysteine Rich Protein"/>
    <property type="match status" value="3"/>
</dbReference>
<dbReference type="GO" id="GO:0005856">
    <property type="term" value="C:cytoskeleton"/>
    <property type="evidence" value="ECO:0007669"/>
    <property type="project" value="UniProtKB-SubCell"/>
</dbReference>
<keyword evidence="26" id="KW-0808">Transferase</keyword>
<dbReference type="Proteomes" id="UP000675881">
    <property type="component" value="Chromosome 6"/>
</dbReference>
<evidence type="ECO:0000256" key="5">
    <source>
        <dbReference type="ARBA" id="ARBA00009611"/>
    </source>
</evidence>
<dbReference type="PROSITE" id="PS50023">
    <property type="entry name" value="LIM_DOMAIN_2"/>
    <property type="match status" value="2"/>
</dbReference>
<dbReference type="FunFam" id="1.10.10.10:FF:000030">
    <property type="entry name" value="Forkhead box protein K2"/>
    <property type="match status" value="1"/>
</dbReference>
<feature type="compositionally biased region" description="Polar residues" evidence="24">
    <location>
        <begin position="954"/>
        <end position="978"/>
    </location>
</feature>
<evidence type="ECO:0000256" key="21">
    <source>
        <dbReference type="ARBA" id="ARBA00039396"/>
    </source>
</evidence>
<dbReference type="SUPFAM" id="SSF49879">
    <property type="entry name" value="SMAD/FHA domain"/>
    <property type="match status" value="1"/>
</dbReference>
<keyword evidence="12" id="KW-0965">Cell junction</keyword>
<gene>
    <name evidence="26" type="ORF">LSAA_11128</name>
</gene>
<evidence type="ECO:0000256" key="3">
    <source>
        <dbReference type="ARBA" id="ARBA00004245"/>
    </source>
</evidence>
<evidence type="ECO:0000256" key="4">
    <source>
        <dbReference type="ARBA" id="ARBA00004246"/>
    </source>
</evidence>
<evidence type="ECO:0000256" key="7">
    <source>
        <dbReference type="ARBA" id="ARBA00022692"/>
    </source>
</evidence>
<dbReference type="OrthoDB" id="691130at2759"/>
<evidence type="ECO:0000256" key="9">
    <source>
        <dbReference type="ARBA" id="ARBA00022737"/>
    </source>
</evidence>
<dbReference type="SUPFAM" id="SSF46785">
    <property type="entry name" value="Winged helix' DNA-binding domain"/>
    <property type="match status" value="1"/>
</dbReference>
<keyword evidence="19" id="KW-0206">Cytoskeleton</keyword>
<dbReference type="InterPro" id="IPR001594">
    <property type="entry name" value="Palmitoyltrfase_DHHC"/>
</dbReference>
<dbReference type="GO" id="GO:0045893">
    <property type="term" value="P:positive regulation of DNA-templated transcription"/>
    <property type="evidence" value="ECO:0007669"/>
    <property type="project" value="UniProtKB-ARBA"/>
</dbReference>
<dbReference type="PRINTS" id="PR00053">
    <property type="entry name" value="FORKHEAD"/>
</dbReference>
<evidence type="ECO:0000256" key="11">
    <source>
        <dbReference type="ARBA" id="ARBA00022889"/>
    </source>
</evidence>
<feature type="transmembrane region" description="Helical" evidence="25">
    <location>
        <begin position="243"/>
        <end position="268"/>
    </location>
</feature>
<keyword evidence="16 22" id="KW-0238">DNA-binding</keyword>
<keyword evidence="15 23" id="KW-0440">LIM domain</keyword>
<dbReference type="SMART" id="SM00132">
    <property type="entry name" value="LIM"/>
    <property type="match status" value="3"/>
</dbReference>
<evidence type="ECO:0000256" key="1">
    <source>
        <dbReference type="ARBA" id="ARBA00004123"/>
    </source>
</evidence>
<evidence type="ECO:0000313" key="26">
    <source>
        <dbReference type="EMBL" id="CAF2965669.1"/>
    </source>
</evidence>
<dbReference type="FunFam" id="2.10.110.10:FF:000057">
    <property type="entry name" value="Zyxin"/>
    <property type="match status" value="1"/>
</dbReference>
<feature type="region of interest" description="Disordered" evidence="24">
    <location>
        <begin position="949"/>
        <end position="984"/>
    </location>
</feature>
<dbReference type="GO" id="GO:0005925">
    <property type="term" value="C:focal adhesion"/>
    <property type="evidence" value="ECO:0007669"/>
    <property type="project" value="UniProtKB-SubCell"/>
</dbReference>
<dbReference type="SMART" id="SM00240">
    <property type="entry name" value="FHA"/>
    <property type="match status" value="1"/>
</dbReference>
<evidence type="ECO:0000256" key="24">
    <source>
        <dbReference type="SAM" id="MobiDB-lite"/>
    </source>
</evidence>
<reference evidence="26" key="1">
    <citation type="submission" date="2021-02" db="EMBL/GenBank/DDBJ databases">
        <authorList>
            <person name="Bekaert M."/>
        </authorList>
    </citation>
    <scope>NUCLEOTIDE SEQUENCE</scope>
    <source>
        <strain evidence="26">IoA-00</strain>
    </source>
</reference>
<dbReference type="PROSITE" id="PS00657">
    <property type="entry name" value="FORK_HEAD_1"/>
    <property type="match status" value="1"/>
</dbReference>
<dbReference type="InterPro" id="IPR008984">
    <property type="entry name" value="SMAD_FHA_dom_sf"/>
</dbReference>
<dbReference type="InterPro" id="IPR047394">
    <property type="entry name" value="FH_FOXK1"/>
</dbReference>
<feature type="compositionally biased region" description="Low complexity" evidence="24">
    <location>
        <begin position="1154"/>
        <end position="1165"/>
    </location>
</feature>
<keyword evidence="14" id="KW-0805">Transcription regulation</keyword>
<accession>A0A7R8D3D2</accession>
<dbReference type="Gene3D" id="1.10.10.10">
    <property type="entry name" value="Winged helix-like DNA-binding domain superfamily/Winged helix DNA-binding domain"/>
    <property type="match status" value="1"/>
</dbReference>
<dbReference type="GO" id="GO:0005634">
    <property type="term" value="C:nucleus"/>
    <property type="evidence" value="ECO:0007669"/>
    <property type="project" value="UniProtKB-SubCell"/>
</dbReference>
<sequence>MTKAYYHPEGDNLIKMQDLGTKNQTSSEFRPPLHHHLYNPPHVVPTLAPTSSNTTTNTIRRQSNKNIQRKWELFPGKNKFYCDGRIVMARQSGIFWLTLFLVIGTSSLFFAFDCPYLAVHVSPAIPVISGVLFIFVLSNLFKTSFSDPGIIPRASKEEAWDTERREALINNNGNLPGTAYRPPPRTKEIFIKNQSIKLKYCFTCKIFRPPRASHCSICDNCVERFDHHCPWVGNCVGKRNYRYFYFFLVSLALHCVFIFSCTIAHLVILSRSDPLTPRVNALASTNNSSSGNIIDAIRSSPTSIIVCIICFFSVWSILGLSGFHTYLASSNLTTNEDIKGSAGNMFSNCAVVLCGPLNPSLIDSRGGGPEDHLTSRTSTYGALEEPKSVDSKSSYPSDLDRTTMIGSALDLDDVEDGCSKSVSGTNDASQVGLLKLSTYYENNMLKKRRKEGKEVSILFIVDEQRLMRSEIAKGGIYSYTRNNIKKEKNRNGSNVSESEERREDIPPVVPQSTDVKYQTPSYARILQYLSNQYSNNSRGNYIRAPVGVPAQLIKTSAPPPPFQEEYQPEDPPPSPVSSSYSELRQAIRSFEPDYSSLYDHLLPGTTGGEYFGNCNKCGGMIVGEGSGCSAMGRIYHLHCFTCFVCTISLQGKPFYALDGKPLCENDYLNTLEKCAKCLQPIMDRILRATGKPYHPQCFTCVVCGHSLDGIPFTVDATNQIHCIQDFHKRFAPRCSVCKKPIMPEEGQEETVRVVALDRSFHVDCYRCEDCGLLLSREASGHGCYPLDGRTFSADIKNIYLFPSKNMSHSKEGNRRPIARLKGEAFDIYIRRNRLVIGRNSSTKGEVDVHMGNSSFISRRHVEICHDPKGLFFLLCNGKNGIFVDGTFQRKGAPPLQLAKTCSLRFPSTNIGLQFWSLIDEEDVIEKKEEDTPPSNVIKPISINIPSNNVTNSNFHSSPPTSPAGTISVPNSCPTSPNSGRLHGYGAIRRTPQQQTQVQSPTFPLDVDENKSDLSQNNVVYPSSDDSQNVSPTTTISNSGGNSQQDDSKPPFSYAQLIVQAISQASEKQLTLSGIYSYITKNYPYYRTADKGWQNSIRHNLSLNRYFVKVPRSQEEPGKGSFWRIDPVSEGKLVEAAFRRRRQRGVPCFRTPFVSSTSRSAPSSPSNNVGMSGLMTPESLSREASPAPAEIHFQSTSPEEPIEIQSLSAPVINATPIQIATTRPGLIVTHQIGNGSASSDAGNHSRLMVSTPQLKVLNGGNKDDIKGETHKIIAGAYPGTPCNFTDCCIKFITNVPDD</sequence>
<dbReference type="Pfam" id="PF00250">
    <property type="entry name" value="Forkhead"/>
    <property type="match status" value="1"/>
</dbReference>
<comment type="subcellular location">
    <subcellularLocation>
        <location evidence="4">Cell junction</location>
        <location evidence="4">Focal adhesion</location>
    </subcellularLocation>
    <subcellularLocation>
        <location evidence="3">Cytoplasm</location>
        <location evidence="3">Cytoskeleton</location>
    </subcellularLocation>
    <subcellularLocation>
        <location evidence="2">Membrane</location>
        <topology evidence="2">Multi-pass membrane protein</topology>
    </subcellularLocation>
    <subcellularLocation>
        <location evidence="1 22">Nucleus</location>
    </subcellularLocation>
</comment>
<keyword evidence="10 23" id="KW-0862">Zinc</keyword>
<evidence type="ECO:0000256" key="13">
    <source>
        <dbReference type="ARBA" id="ARBA00022989"/>
    </source>
</evidence>
<feature type="compositionally biased region" description="Low complexity" evidence="24">
    <location>
        <begin position="990"/>
        <end position="1003"/>
    </location>
</feature>
<dbReference type="GO" id="GO:0016020">
    <property type="term" value="C:membrane"/>
    <property type="evidence" value="ECO:0007669"/>
    <property type="project" value="UniProtKB-SubCell"/>
</dbReference>
<feature type="region of interest" description="Disordered" evidence="24">
    <location>
        <begin position="990"/>
        <end position="1009"/>
    </location>
</feature>